<name>A0AAD9PWD4_ACRCE</name>
<evidence type="ECO:0000313" key="1">
    <source>
        <dbReference type="EMBL" id="KAK2550198.1"/>
    </source>
</evidence>
<proteinExistence type="predicted"/>
<accession>A0AAD9PWD4</accession>
<comment type="caution">
    <text evidence="1">The sequence shown here is derived from an EMBL/GenBank/DDBJ whole genome shotgun (WGS) entry which is preliminary data.</text>
</comment>
<reference evidence="1" key="1">
    <citation type="journal article" date="2023" name="G3 (Bethesda)">
        <title>Whole genome assembly and annotation of the endangered Caribbean coral Acropora cervicornis.</title>
        <authorList>
            <person name="Selwyn J.D."/>
            <person name="Vollmer S.V."/>
        </authorList>
    </citation>
    <scope>NUCLEOTIDE SEQUENCE</scope>
    <source>
        <strain evidence="1">K2</strain>
    </source>
</reference>
<dbReference type="EMBL" id="JARQWQ010000114">
    <property type="protein sequence ID" value="KAK2550198.1"/>
    <property type="molecule type" value="Genomic_DNA"/>
</dbReference>
<dbReference type="AlphaFoldDB" id="A0AAD9PWD4"/>
<reference evidence="1" key="2">
    <citation type="journal article" date="2023" name="Science">
        <title>Genomic signatures of disease resistance in endangered staghorn corals.</title>
        <authorList>
            <person name="Vollmer S.V."/>
            <person name="Selwyn J.D."/>
            <person name="Despard B.A."/>
            <person name="Roesel C.L."/>
        </authorList>
    </citation>
    <scope>NUCLEOTIDE SEQUENCE</scope>
    <source>
        <strain evidence="1">K2</strain>
    </source>
</reference>
<organism evidence="1 2">
    <name type="scientific">Acropora cervicornis</name>
    <name type="common">Staghorn coral</name>
    <dbReference type="NCBI Taxonomy" id="6130"/>
    <lineage>
        <taxon>Eukaryota</taxon>
        <taxon>Metazoa</taxon>
        <taxon>Cnidaria</taxon>
        <taxon>Anthozoa</taxon>
        <taxon>Hexacorallia</taxon>
        <taxon>Scleractinia</taxon>
        <taxon>Astrocoeniina</taxon>
        <taxon>Acroporidae</taxon>
        <taxon>Acropora</taxon>
    </lineage>
</organism>
<gene>
    <name evidence="1" type="ORF">P5673_029240</name>
</gene>
<sequence length="110" mass="12558">MLHLVVKENPAWGREKGGCLPQAIALRMTAAVEATLRNWELAADVRTALDALEFYNTRRPIRKNQDGGLVPGDFDEMHAMYFHTEKELVKPVLGTINVWVQQFLFIAKMF</sequence>
<keyword evidence="2" id="KW-1185">Reference proteome</keyword>
<protein>
    <submittedName>
        <fullName evidence="1">Uncharacterized protein</fullName>
    </submittedName>
</protein>
<dbReference type="Proteomes" id="UP001249851">
    <property type="component" value="Unassembled WGS sequence"/>
</dbReference>
<evidence type="ECO:0000313" key="2">
    <source>
        <dbReference type="Proteomes" id="UP001249851"/>
    </source>
</evidence>